<dbReference type="InterPro" id="IPR005467">
    <property type="entry name" value="His_kinase_dom"/>
</dbReference>
<dbReference type="SMART" id="SM00387">
    <property type="entry name" value="HATPase_c"/>
    <property type="match status" value="1"/>
</dbReference>
<keyword evidence="4" id="KW-0597">Phosphoprotein</keyword>
<evidence type="ECO:0000256" key="4">
    <source>
        <dbReference type="ARBA" id="ARBA00022553"/>
    </source>
</evidence>
<dbReference type="GO" id="GO:0000155">
    <property type="term" value="F:phosphorelay sensor kinase activity"/>
    <property type="evidence" value="ECO:0007669"/>
    <property type="project" value="InterPro"/>
</dbReference>
<dbReference type="Gene3D" id="1.10.287.130">
    <property type="match status" value="1"/>
</dbReference>
<evidence type="ECO:0000256" key="11">
    <source>
        <dbReference type="SAM" id="Phobius"/>
    </source>
</evidence>
<dbReference type="Gene3D" id="6.10.340.10">
    <property type="match status" value="1"/>
</dbReference>
<evidence type="ECO:0000256" key="1">
    <source>
        <dbReference type="ARBA" id="ARBA00000085"/>
    </source>
</evidence>
<reference evidence="14 15" key="1">
    <citation type="submission" date="2020-08" db="EMBL/GenBank/DDBJ databases">
        <title>Sequencing the genomes of 1000 actinobacteria strains.</title>
        <authorList>
            <person name="Klenk H.-P."/>
        </authorList>
    </citation>
    <scope>NUCLEOTIDE SEQUENCE [LARGE SCALE GENOMIC DNA]</scope>
    <source>
        <strain evidence="14 15">DSM 45886</strain>
    </source>
</reference>
<sequence>MRRTVRVRLTAVYTGLFLATSTVLLVTTNLLLKINLQKRFEGIFVHTPEKLAGAPAGLPTDPPAVPPHLPTGELRVLPAEVLAYQWTIAGVTIVVLTFASIVIGWWLAGRLLRPLHHITATARRLSLSNLHERIALTGPRNELTELADTFDTMLERLERSVESQRRFIANASHELRTPLAIQRAAIQIGLDAPSPERLARVRAELLEVNRRNERLIDGLLLLAQGEHGLTTVEPVALDLLVHRAVGETPANGRTIRRVIEPVMVTGDLVLLHRLVANLMDNAVKYNRTDGVVDVHVTAAGRLTVRNSGPEIPENRIAELFEPFRRLHAARTGSADSAGLGLSIVAAIAHAHGAKITARPNRGGGLELTVQFPPPPG</sequence>
<evidence type="ECO:0000256" key="7">
    <source>
        <dbReference type="ARBA" id="ARBA00022777"/>
    </source>
</evidence>
<keyword evidence="8 11" id="KW-1133">Transmembrane helix</keyword>
<dbReference type="CDD" id="cd06225">
    <property type="entry name" value="HAMP"/>
    <property type="match status" value="1"/>
</dbReference>
<dbReference type="EMBL" id="JACHJW010000001">
    <property type="protein sequence ID" value="MBB4957422.1"/>
    <property type="molecule type" value="Genomic_DNA"/>
</dbReference>
<organism evidence="14 15">
    <name type="scientific">Micromonospora polyrhachis</name>
    <dbReference type="NCBI Taxonomy" id="1282883"/>
    <lineage>
        <taxon>Bacteria</taxon>
        <taxon>Bacillati</taxon>
        <taxon>Actinomycetota</taxon>
        <taxon>Actinomycetes</taxon>
        <taxon>Micromonosporales</taxon>
        <taxon>Micromonosporaceae</taxon>
        <taxon>Micromonospora</taxon>
    </lineage>
</organism>
<dbReference type="InterPro" id="IPR036097">
    <property type="entry name" value="HisK_dim/P_sf"/>
</dbReference>
<dbReference type="PRINTS" id="PR00344">
    <property type="entry name" value="BCTRLSENSOR"/>
</dbReference>
<dbReference type="SMART" id="SM00304">
    <property type="entry name" value="HAMP"/>
    <property type="match status" value="1"/>
</dbReference>
<evidence type="ECO:0000256" key="5">
    <source>
        <dbReference type="ARBA" id="ARBA00022679"/>
    </source>
</evidence>
<name>A0A7W7WNB1_9ACTN</name>
<dbReference type="PANTHER" id="PTHR45436">
    <property type="entry name" value="SENSOR HISTIDINE KINASE YKOH"/>
    <property type="match status" value="1"/>
</dbReference>
<comment type="catalytic activity">
    <reaction evidence="1">
        <text>ATP + protein L-histidine = ADP + protein N-phospho-L-histidine.</text>
        <dbReference type="EC" id="2.7.13.3"/>
    </reaction>
</comment>
<evidence type="ECO:0000256" key="8">
    <source>
        <dbReference type="ARBA" id="ARBA00022989"/>
    </source>
</evidence>
<comment type="caution">
    <text evidence="14">The sequence shown here is derived from an EMBL/GenBank/DDBJ whole genome shotgun (WGS) entry which is preliminary data.</text>
</comment>
<evidence type="ECO:0000256" key="9">
    <source>
        <dbReference type="ARBA" id="ARBA00023012"/>
    </source>
</evidence>
<dbReference type="GO" id="GO:0005886">
    <property type="term" value="C:plasma membrane"/>
    <property type="evidence" value="ECO:0007669"/>
    <property type="project" value="UniProtKB-SubCell"/>
</dbReference>
<dbReference type="InterPro" id="IPR036890">
    <property type="entry name" value="HATPase_C_sf"/>
</dbReference>
<gene>
    <name evidence="14" type="ORF">FHR38_001155</name>
</gene>
<dbReference type="Gene3D" id="3.30.565.10">
    <property type="entry name" value="Histidine kinase-like ATPase, C-terminal domain"/>
    <property type="match status" value="1"/>
</dbReference>
<keyword evidence="15" id="KW-1185">Reference proteome</keyword>
<comment type="subcellular location">
    <subcellularLocation>
        <location evidence="2">Cell membrane</location>
    </subcellularLocation>
</comment>
<dbReference type="RefSeq" id="WP_184533411.1">
    <property type="nucleotide sequence ID" value="NZ_JACHJW010000001.1"/>
</dbReference>
<feature type="domain" description="HAMP" evidence="13">
    <location>
        <begin position="109"/>
        <end position="162"/>
    </location>
</feature>
<dbReference type="PROSITE" id="PS50885">
    <property type="entry name" value="HAMP"/>
    <property type="match status" value="1"/>
</dbReference>
<keyword evidence="5" id="KW-0808">Transferase</keyword>
<keyword evidence="6 11" id="KW-0812">Transmembrane</keyword>
<dbReference type="Proteomes" id="UP000578819">
    <property type="component" value="Unassembled WGS sequence"/>
</dbReference>
<keyword evidence="7 14" id="KW-0418">Kinase</keyword>
<feature type="transmembrane region" description="Helical" evidence="11">
    <location>
        <begin position="83"/>
        <end position="108"/>
    </location>
</feature>
<dbReference type="CDD" id="cd00082">
    <property type="entry name" value="HisKA"/>
    <property type="match status" value="1"/>
</dbReference>
<dbReference type="InterPro" id="IPR004358">
    <property type="entry name" value="Sig_transdc_His_kin-like_C"/>
</dbReference>
<evidence type="ECO:0000313" key="14">
    <source>
        <dbReference type="EMBL" id="MBB4957422.1"/>
    </source>
</evidence>
<dbReference type="PANTHER" id="PTHR45436:SF5">
    <property type="entry name" value="SENSOR HISTIDINE KINASE TRCS"/>
    <property type="match status" value="1"/>
</dbReference>
<keyword evidence="9" id="KW-0902">Two-component regulatory system</keyword>
<evidence type="ECO:0000256" key="6">
    <source>
        <dbReference type="ARBA" id="ARBA00022692"/>
    </source>
</evidence>
<dbReference type="SMART" id="SM00388">
    <property type="entry name" value="HisKA"/>
    <property type="match status" value="1"/>
</dbReference>
<protein>
    <recommendedName>
        <fullName evidence="3">histidine kinase</fullName>
        <ecNumber evidence="3">2.7.13.3</ecNumber>
    </recommendedName>
</protein>
<evidence type="ECO:0000256" key="10">
    <source>
        <dbReference type="ARBA" id="ARBA00023136"/>
    </source>
</evidence>
<keyword evidence="10 11" id="KW-0472">Membrane</keyword>
<dbReference type="PROSITE" id="PS50109">
    <property type="entry name" value="HIS_KIN"/>
    <property type="match status" value="1"/>
</dbReference>
<accession>A0A7W7WNB1</accession>
<dbReference type="SUPFAM" id="SSF55874">
    <property type="entry name" value="ATPase domain of HSP90 chaperone/DNA topoisomerase II/histidine kinase"/>
    <property type="match status" value="1"/>
</dbReference>
<proteinExistence type="predicted"/>
<dbReference type="InterPro" id="IPR003660">
    <property type="entry name" value="HAMP_dom"/>
</dbReference>
<dbReference type="SUPFAM" id="SSF158472">
    <property type="entry name" value="HAMP domain-like"/>
    <property type="match status" value="1"/>
</dbReference>
<dbReference type="AlphaFoldDB" id="A0A7W7WNB1"/>
<evidence type="ECO:0000259" key="12">
    <source>
        <dbReference type="PROSITE" id="PS50109"/>
    </source>
</evidence>
<dbReference type="Pfam" id="PF00672">
    <property type="entry name" value="HAMP"/>
    <property type="match status" value="1"/>
</dbReference>
<evidence type="ECO:0000256" key="3">
    <source>
        <dbReference type="ARBA" id="ARBA00012438"/>
    </source>
</evidence>
<dbReference type="InterPro" id="IPR050428">
    <property type="entry name" value="TCS_sensor_his_kinase"/>
</dbReference>
<dbReference type="EC" id="2.7.13.3" evidence="3"/>
<feature type="transmembrane region" description="Helical" evidence="11">
    <location>
        <begin position="12"/>
        <end position="32"/>
    </location>
</feature>
<dbReference type="SUPFAM" id="SSF47384">
    <property type="entry name" value="Homodimeric domain of signal transducing histidine kinase"/>
    <property type="match status" value="1"/>
</dbReference>
<dbReference type="InterPro" id="IPR003661">
    <property type="entry name" value="HisK_dim/P_dom"/>
</dbReference>
<dbReference type="Pfam" id="PF02518">
    <property type="entry name" value="HATPase_c"/>
    <property type="match status" value="1"/>
</dbReference>
<evidence type="ECO:0000259" key="13">
    <source>
        <dbReference type="PROSITE" id="PS50885"/>
    </source>
</evidence>
<dbReference type="Pfam" id="PF00512">
    <property type="entry name" value="HisKA"/>
    <property type="match status" value="1"/>
</dbReference>
<evidence type="ECO:0000256" key="2">
    <source>
        <dbReference type="ARBA" id="ARBA00004236"/>
    </source>
</evidence>
<evidence type="ECO:0000313" key="15">
    <source>
        <dbReference type="Proteomes" id="UP000578819"/>
    </source>
</evidence>
<dbReference type="InterPro" id="IPR003594">
    <property type="entry name" value="HATPase_dom"/>
</dbReference>
<feature type="domain" description="Histidine kinase" evidence="12">
    <location>
        <begin position="170"/>
        <end position="375"/>
    </location>
</feature>